<protein>
    <submittedName>
        <fullName evidence="3">DnaJ domain-containing protein</fullName>
    </submittedName>
</protein>
<name>A0A6B0GL28_9EURY</name>
<dbReference type="Proteomes" id="UP000451471">
    <property type="component" value="Unassembled WGS sequence"/>
</dbReference>
<dbReference type="SUPFAM" id="SSF46565">
    <property type="entry name" value="Chaperone J-domain"/>
    <property type="match status" value="1"/>
</dbReference>
<reference evidence="3 4" key="1">
    <citation type="submission" date="2019-12" db="EMBL/GenBank/DDBJ databases">
        <title>Halocatena pleomorpha gen. nov. sp. nov., an extremely halophilic archaeon of family Halobacteriaceae isolated from saltpan soil.</title>
        <authorList>
            <person name="Pal Y."/>
            <person name="Verma A."/>
            <person name="Krishnamurthi S."/>
            <person name="Kumar P."/>
        </authorList>
    </citation>
    <scope>NUCLEOTIDE SEQUENCE [LARGE SCALE GENOMIC DNA]</scope>
    <source>
        <strain evidence="3 4">JCM 16495</strain>
    </source>
</reference>
<evidence type="ECO:0000259" key="2">
    <source>
        <dbReference type="PROSITE" id="PS50076"/>
    </source>
</evidence>
<evidence type="ECO:0000256" key="1">
    <source>
        <dbReference type="SAM" id="MobiDB-lite"/>
    </source>
</evidence>
<comment type="caution">
    <text evidence="3">The sequence shown here is derived from an EMBL/GenBank/DDBJ whole genome shotgun (WGS) entry which is preliminary data.</text>
</comment>
<dbReference type="Gene3D" id="1.10.287.110">
    <property type="entry name" value="DnaJ domain"/>
    <property type="match status" value="1"/>
</dbReference>
<sequence length="192" mass="21270">MSLDWPPELERTPLRDRKRRSSFRVSLGQTTEELTIEIDRLDPDEWRASTGSGGAHTKANGLPKYSANPDDPGFVLRWSKDGEQFAVACDRYSSLRDNVRTVYLWVHETRMRGQRPVVTGGADFAAARLPAGDVDVGTDIPPHQILDVPRDADDATVRSAARDLAKETHPDAGGDREAFQRVQSAKEAMLDG</sequence>
<dbReference type="EMBL" id="WSZK01000015">
    <property type="protein sequence ID" value="MWG34149.1"/>
    <property type="molecule type" value="Genomic_DNA"/>
</dbReference>
<dbReference type="InterPro" id="IPR001623">
    <property type="entry name" value="DnaJ_domain"/>
</dbReference>
<proteinExistence type="predicted"/>
<dbReference type="Pfam" id="PF00226">
    <property type="entry name" value="DnaJ"/>
    <property type="match status" value="1"/>
</dbReference>
<dbReference type="SMART" id="SM00271">
    <property type="entry name" value="DnaJ"/>
    <property type="match status" value="1"/>
</dbReference>
<feature type="domain" description="J" evidence="2">
    <location>
        <begin position="141"/>
        <end position="192"/>
    </location>
</feature>
<dbReference type="AlphaFoldDB" id="A0A6B0GL28"/>
<feature type="region of interest" description="Disordered" evidence="1">
    <location>
        <begin position="161"/>
        <end position="192"/>
    </location>
</feature>
<organism evidence="3 4">
    <name type="scientific">Halomarina oriensis</name>
    <dbReference type="NCBI Taxonomy" id="671145"/>
    <lineage>
        <taxon>Archaea</taxon>
        <taxon>Methanobacteriati</taxon>
        <taxon>Methanobacteriota</taxon>
        <taxon>Stenosarchaea group</taxon>
        <taxon>Halobacteria</taxon>
        <taxon>Halobacteriales</taxon>
        <taxon>Natronomonadaceae</taxon>
        <taxon>Halomarina</taxon>
    </lineage>
</organism>
<dbReference type="RefSeq" id="WP_368279902.1">
    <property type="nucleotide sequence ID" value="NZ_WSZK01000015.1"/>
</dbReference>
<feature type="compositionally biased region" description="Basic and acidic residues" evidence="1">
    <location>
        <begin position="161"/>
        <end position="179"/>
    </location>
</feature>
<gene>
    <name evidence="3" type="ORF">GQS65_06525</name>
</gene>
<feature type="region of interest" description="Disordered" evidence="1">
    <location>
        <begin position="45"/>
        <end position="66"/>
    </location>
</feature>
<evidence type="ECO:0000313" key="4">
    <source>
        <dbReference type="Proteomes" id="UP000451471"/>
    </source>
</evidence>
<dbReference type="PROSITE" id="PS50076">
    <property type="entry name" value="DNAJ_2"/>
    <property type="match status" value="1"/>
</dbReference>
<keyword evidence="4" id="KW-1185">Reference proteome</keyword>
<dbReference type="InterPro" id="IPR036869">
    <property type="entry name" value="J_dom_sf"/>
</dbReference>
<accession>A0A6B0GL28</accession>
<evidence type="ECO:0000313" key="3">
    <source>
        <dbReference type="EMBL" id="MWG34149.1"/>
    </source>
</evidence>